<comment type="caution">
    <text evidence="1">The sequence shown here is derived from an EMBL/GenBank/DDBJ whole genome shotgun (WGS) entry which is preliminary data.</text>
</comment>
<evidence type="ECO:0000313" key="2">
    <source>
        <dbReference type="Proteomes" id="UP000266723"/>
    </source>
</evidence>
<sequence>MIFRRWDPGIIAGYWFDTDVQGNNSDGWKRGFKSDQLGIVFGINKVILGRIRKLKIWFEWRLIPITIKAESRLYEGCLSGYASFIFILHWTKDGPAGGGEKECDLESFAPNSRAEQPECLLQR</sequence>
<evidence type="ECO:0000313" key="1">
    <source>
        <dbReference type="EMBL" id="KAF3548262.1"/>
    </source>
</evidence>
<organism evidence="1 2">
    <name type="scientific">Brassica cretica</name>
    <name type="common">Mustard</name>
    <dbReference type="NCBI Taxonomy" id="69181"/>
    <lineage>
        <taxon>Eukaryota</taxon>
        <taxon>Viridiplantae</taxon>
        <taxon>Streptophyta</taxon>
        <taxon>Embryophyta</taxon>
        <taxon>Tracheophyta</taxon>
        <taxon>Spermatophyta</taxon>
        <taxon>Magnoliopsida</taxon>
        <taxon>eudicotyledons</taxon>
        <taxon>Gunneridae</taxon>
        <taxon>Pentapetalae</taxon>
        <taxon>rosids</taxon>
        <taxon>malvids</taxon>
        <taxon>Brassicales</taxon>
        <taxon>Brassicaceae</taxon>
        <taxon>Brassiceae</taxon>
        <taxon>Brassica</taxon>
    </lineage>
</organism>
<reference evidence="1 2" key="1">
    <citation type="journal article" date="2020" name="BMC Genomics">
        <title>Intraspecific diversification of the crop wild relative Brassica cretica Lam. using demographic model selection.</title>
        <authorList>
            <person name="Kioukis A."/>
            <person name="Michalopoulou V.A."/>
            <person name="Briers L."/>
            <person name="Pirintsos S."/>
            <person name="Studholme D.J."/>
            <person name="Pavlidis P."/>
            <person name="Sarris P.F."/>
        </authorList>
    </citation>
    <scope>NUCLEOTIDE SEQUENCE [LARGE SCALE GENOMIC DNA]</scope>
    <source>
        <strain evidence="2">cv. PFS-1207/04</strain>
    </source>
</reference>
<protein>
    <submittedName>
        <fullName evidence="1">Uncharacterized protein</fullName>
    </submittedName>
</protein>
<proteinExistence type="predicted"/>
<gene>
    <name evidence="1" type="ORF">DY000_02007706</name>
</gene>
<dbReference type="Proteomes" id="UP000266723">
    <property type="component" value="Unassembled WGS sequence"/>
</dbReference>
<accession>A0ABQ7C9S7</accession>
<name>A0ABQ7C9S7_BRACR</name>
<keyword evidence="2" id="KW-1185">Reference proteome</keyword>
<dbReference type="EMBL" id="QGKV02000832">
    <property type="protein sequence ID" value="KAF3548262.1"/>
    <property type="molecule type" value="Genomic_DNA"/>
</dbReference>